<accession>A0AAN9EMQ6</accession>
<evidence type="ECO:0000256" key="2">
    <source>
        <dbReference type="SAM" id="Phobius"/>
    </source>
</evidence>
<evidence type="ECO:0000256" key="1">
    <source>
        <dbReference type="SAM" id="MobiDB-lite"/>
    </source>
</evidence>
<protein>
    <recommendedName>
        <fullName evidence="5">Transmembrane protein</fullName>
    </recommendedName>
</protein>
<reference evidence="3 4" key="1">
    <citation type="submission" date="2024-01" db="EMBL/GenBank/DDBJ databases">
        <title>The genomes of 5 underutilized Papilionoideae crops provide insights into root nodulation and disease resistanc.</title>
        <authorList>
            <person name="Yuan L."/>
        </authorList>
    </citation>
    <scope>NUCLEOTIDE SEQUENCE [LARGE SCALE GENOMIC DNA]</scope>
    <source>
        <strain evidence="3">ZHUSHIDOU_FW_LH</strain>
        <tissue evidence="3">Leaf</tissue>
    </source>
</reference>
<keyword evidence="4" id="KW-1185">Reference proteome</keyword>
<feature type="transmembrane region" description="Helical" evidence="2">
    <location>
        <begin position="132"/>
        <end position="149"/>
    </location>
</feature>
<evidence type="ECO:0008006" key="5">
    <source>
        <dbReference type="Google" id="ProtNLM"/>
    </source>
</evidence>
<keyword evidence="2" id="KW-0472">Membrane</keyword>
<name>A0AAN9EMQ6_CROPI</name>
<dbReference type="AlphaFoldDB" id="A0AAN9EMQ6"/>
<sequence length="464" mass="51814">MPLLPWKKHKVTPLPQIAANHQLPPKSTSSLVVQNVFQPSLVKNRTHFRIHKSKKPVYPENSHPARQPPPSALSPASPPPGRLSSSDFSVQGLSLTSSVIRKDDVFGGDGVAGSGREVNRVDECESGPGSKSVLGAVFFVFVVVVVVLITSVKEVTVGIVVLALLLVFIENAGKRVVSFFRPLCSSFGMIIECLKERVSKFVLFEKVMLKINENWEGSESLIVRGECSSSNISLSFEEIEVVENKSDICCGETCFFGGPKLENEEKKMQVEDDSNVIEDACEICYQCKTKDRRSVKLKSKMVKKLVLKKLRGSKKDKKGKKNEERKDEATGEGYYSTCNKEDKSMKFEIEEEQGGVVFEQEYIREEEFDDDGITCTLGSLLAWEEEEEEEEEVVVDMISEEKKRIDRVENSGYTTFFVIALVGLVSGRLPAMMLVVTWCFILKMVRTQGKSLNMPVIRCSVPNS</sequence>
<proteinExistence type="predicted"/>
<comment type="caution">
    <text evidence="3">The sequence shown here is derived from an EMBL/GenBank/DDBJ whole genome shotgun (WGS) entry which is preliminary data.</text>
</comment>
<feature type="transmembrane region" description="Helical" evidence="2">
    <location>
        <begin position="412"/>
        <end position="445"/>
    </location>
</feature>
<feature type="region of interest" description="Disordered" evidence="1">
    <location>
        <begin position="52"/>
        <end position="88"/>
    </location>
</feature>
<dbReference type="EMBL" id="JAYWIO010000005">
    <property type="protein sequence ID" value="KAK7260414.1"/>
    <property type="molecule type" value="Genomic_DNA"/>
</dbReference>
<gene>
    <name evidence="3" type="ORF">RIF29_26438</name>
</gene>
<keyword evidence="2" id="KW-0812">Transmembrane</keyword>
<keyword evidence="2" id="KW-1133">Transmembrane helix</keyword>
<feature type="compositionally biased region" description="Pro residues" evidence="1">
    <location>
        <begin position="66"/>
        <end position="81"/>
    </location>
</feature>
<dbReference type="PANTHER" id="PTHR36381">
    <property type="entry name" value="ETHYLENE-REGULATED TRANSCRIPT 2 (ERT2)"/>
    <property type="match status" value="1"/>
</dbReference>
<organism evidence="3 4">
    <name type="scientific">Crotalaria pallida</name>
    <name type="common">Smooth rattlebox</name>
    <name type="synonym">Crotalaria striata</name>
    <dbReference type="NCBI Taxonomy" id="3830"/>
    <lineage>
        <taxon>Eukaryota</taxon>
        <taxon>Viridiplantae</taxon>
        <taxon>Streptophyta</taxon>
        <taxon>Embryophyta</taxon>
        <taxon>Tracheophyta</taxon>
        <taxon>Spermatophyta</taxon>
        <taxon>Magnoliopsida</taxon>
        <taxon>eudicotyledons</taxon>
        <taxon>Gunneridae</taxon>
        <taxon>Pentapetalae</taxon>
        <taxon>rosids</taxon>
        <taxon>fabids</taxon>
        <taxon>Fabales</taxon>
        <taxon>Fabaceae</taxon>
        <taxon>Papilionoideae</taxon>
        <taxon>50 kb inversion clade</taxon>
        <taxon>genistoids sensu lato</taxon>
        <taxon>core genistoids</taxon>
        <taxon>Crotalarieae</taxon>
        <taxon>Crotalaria</taxon>
    </lineage>
</organism>
<evidence type="ECO:0000313" key="3">
    <source>
        <dbReference type="EMBL" id="KAK7260414.1"/>
    </source>
</evidence>
<dbReference type="PANTHER" id="PTHR36381:SF1">
    <property type="entry name" value="ETHYLENE-REGULATED TRANSCRIPT 2 (ERT2)"/>
    <property type="match status" value="1"/>
</dbReference>
<evidence type="ECO:0000313" key="4">
    <source>
        <dbReference type="Proteomes" id="UP001372338"/>
    </source>
</evidence>
<feature type="transmembrane region" description="Helical" evidence="2">
    <location>
        <begin position="155"/>
        <end position="173"/>
    </location>
</feature>
<dbReference type="Proteomes" id="UP001372338">
    <property type="component" value="Unassembled WGS sequence"/>
</dbReference>